<proteinExistence type="predicted"/>
<dbReference type="PANTHER" id="PTHR46535:SF1">
    <property type="entry name" value="NEDD4-BINDING PROTEIN 2"/>
    <property type="match status" value="1"/>
</dbReference>
<dbReference type="GO" id="GO:0004519">
    <property type="term" value="F:endonuclease activity"/>
    <property type="evidence" value="ECO:0007669"/>
    <property type="project" value="TreeGrafter"/>
</dbReference>
<name>A0A834IQY0_RHYFE</name>
<dbReference type="PROSITE" id="PS50828">
    <property type="entry name" value="SMR"/>
    <property type="match status" value="1"/>
</dbReference>
<dbReference type="Proteomes" id="UP000625711">
    <property type="component" value="Unassembled WGS sequence"/>
</dbReference>
<dbReference type="InterPro" id="IPR002625">
    <property type="entry name" value="Smr_dom"/>
</dbReference>
<reference evidence="3" key="1">
    <citation type="submission" date="2020-08" db="EMBL/GenBank/DDBJ databases">
        <title>Genome sequencing and assembly of the red palm weevil Rhynchophorus ferrugineus.</title>
        <authorList>
            <person name="Dias G.B."/>
            <person name="Bergman C.M."/>
            <person name="Manee M."/>
        </authorList>
    </citation>
    <scope>NUCLEOTIDE SEQUENCE</scope>
    <source>
        <strain evidence="3">AA-2017</strain>
        <tissue evidence="3">Whole larva</tissue>
    </source>
</reference>
<comment type="caution">
    <text evidence="3">The sequence shown here is derived from an EMBL/GenBank/DDBJ whole genome shotgun (WGS) entry which is preliminary data.</text>
</comment>
<dbReference type="PANTHER" id="PTHR46535">
    <property type="entry name" value="NEDD4-BINDING PROTEIN 2"/>
    <property type="match status" value="1"/>
</dbReference>
<dbReference type="InterPro" id="IPR013899">
    <property type="entry name" value="DUF1771"/>
</dbReference>
<dbReference type="AlphaFoldDB" id="A0A834IQY0"/>
<evidence type="ECO:0000313" key="4">
    <source>
        <dbReference type="Proteomes" id="UP000625711"/>
    </source>
</evidence>
<dbReference type="SMART" id="SM01162">
    <property type="entry name" value="DUF1771"/>
    <property type="match status" value="1"/>
</dbReference>
<dbReference type="GO" id="GO:0005634">
    <property type="term" value="C:nucleus"/>
    <property type="evidence" value="ECO:0007669"/>
    <property type="project" value="TreeGrafter"/>
</dbReference>
<protein>
    <recommendedName>
        <fullName evidence="2">Smr domain-containing protein</fullName>
    </recommendedName>
</protein>
<organism evidence="3 4">
    <name type="scientific">Rhynchophorus ferrugineus</name>
    <name type="common">Red palm weevil</name>
    <name type="synonym">Curculio ferrugineus</name>
    <dbReference type="NCBI Taxonomy" id="354439"/>
    <lineage>
        <taxon>Eukaryota</taxon>
        <taxon>Metazoa</taxon>
        <taxon>Ecdysozoa</taxon>
        <taxon>Arthropoda</taxon>
        <taxon>Hexapoda</taxon>
        <taxon>Insecta</taxon>
        <taxon>Pterygota</taxon>
        <taxon>Neoptera</taxon>
        <taxon>Endopterygota</taxon>
        <taxon>Coleoptera</taxon>
        <taxon>Polyphaga</taxon>
        <taxon>Cucujiformia</taxon>
        <taxon>Curculionidae</taxon>
        <taxon>Dryophthorinae</taxon>
        <taxon>Rhynchophorus</taxon>
    </lineage>
</organism>
<feature type="domain" description="Smr" evidence="2">
    <location>
        <begin position="208"/>
        <end position="280"/>
    </location>
</feature>
<feature type="compositionally biased region" description="Basic and acidic residues" evidence="1">
    <location>
        <begin position="11"/>
        <end position="30"/>
    </location>
</feature>
<evidence type="ECO:0000259" key="2">
    <source>
        <dbReference type="PROSITE" id="PS50828"/>
    </source>
</evidence>
<dbReference type="OrthoDB" id="3231855at2759"/>
<gene>
    <name evidence="3" type="ORF">GWI33_022328</name>
</gene>
<dbReference type="Gene3D" id="3.30.1370.110">
    <property type="match status" value="1"/>
</dbReference>
<evidence type="ECO:0000313" key="3">
    <source>
        <dbReference type="EMBL" id="KAF7284346.1"/>
    </source>
</evidence>
<dbReference type="EMBL" id="JAACXV010000079">
    <property type="protein sequence ID" value="KAF7284346.1"/>
    <property type="molecule type" value="Genomic_DNA"/>
</dbReference>
<dbReference type="Pfam" id="PF08590">
    <property type="entry name" value="DUF1771"/>
    <property type="match status" value="1"/>
</dbReference>
<keyword evidence="4" id="KW-1185">Reference proteome</keyword>
<dbReference type="InterPro" id="IPR036063">
    <property type="entry name" value="Smr_dom_sf"/>
</dbReference>
<feature type="region of interest" description="Disordered" evidence="1">
    <location>
        <begin position="1"/>
        <end position="38"/>
    </location>
</feature>
<accession>A0A834IQY0</accession>
<sequence>MQTLMKEDEEFARKLQEDEERAFQQEEEKMPQTSQMDIPEIMREERRKNKWCKDIEKWKELNPDTLAAKMTRDKLFKTFRSVDKDVLVELLYAHNNCYKETVEILLNNTEAHSIDGDIQSIKDPPLSEDVYYQMKEDYDNCQDIVDSSEDTSARDYRQEANKYLKKRADLYQKAQRCYQKGMRDVAQFYSGLASQQTRLYEQANSKAEALPALDVFLDTNINLLRHSVKKTKEYLQIITGRGKHSFKGISVLRPAVENHIIQRGLSFTTLNQGMLEVKLTKNSKLTNEL</sequence>
<dbReference type="InterPro" id="IPR052772">
    <property type="entry name" value="Endo/PolyKinase_Domain-Protein"/>
</dbReference>
<evidence type="ECO:0000256" key="1">
    <source>
        <dbReference type="SAM" id="MobiDB-lite"/>
    </source>
</evidence>
<dbReference type="SUPFAM" id="SSF160443">
    <property type="entry name" value="SMR domain-like"/>
    <property type="match status" value="1"/>
</dbReference>